<sequence>MASATQYGLIILGNSGVGKSFLANVITEGDIFGHQFKATSVTHTTESADVTIGSHTFTIFDIPGLIEAKQERIDLNKQEIDKAFTHRPNSIIIFVFGQQNGRIRGQDIVAFDAINAAYSFRPESLILVVNGIPKSRPDDYEETTVTLLQNLLRSVNVTNNNLCFTDFINVNDTGEKRILKNRLLPIVTKFAPKIHHKKQDIQTIVSELKKSENEIQIQQAKLEAEREKHRQQVEAQKRIVAQQIAEQQRRAQELQDKQRQQEAQRAAEANRRAIERAQQEAELQRLRINRITCLQSTSQNKCGYIPEYLRQNAQKFIRLQSLTITINSQQTNIIYRILRKLPSLEYLSITCNIQATLLKNILSISTLRIFQLHIKEFLWNIINPLHVNSNIEIFYIHFLYVIDYRLVNCLLASMSKLKQLDISSNHDLCISLNRKFNDIIFNLVQLRTIKFQGSEHILCIFLKQLQTKIHNLQRLHLNIKCRFFNEDFFRNLIFYWYPIWNKIEKVYFRAEGYILSNDSKQTNQYKKILTIQNKELNNCFKIQWIQPNYQISLNTILIISK</sequence>
<dbReference type="CDD" id="cd00882">
    <property type="entry name" value="Ras_like_GTPase"/>
    <property type="match status" value="1"/>
</dbReference>
<dbReference type="Proteomes" id="UP000663877">
    <property type="component" value="Unassembled WGS sequence"/>
</dbReference>
<dbReference type="InterPro" id="IPR006703">
    <property type="entry name" value="G_AIG1"/>
</dbReference>
<evidence type="ECO:0000313" key="5">
    <source>
        <dbReference type="EMBL" id="CAF1140782.1"/>
    </source>
</evidence>
<dbReference type="EMBL" id="CAJNOI010000158">
    <property type="protein sequence ID" value="CAF1140782.1"/>
    <property type="molecule type" value="Genomic_DNA"/>
</dbReference>
<accession>A0A814RYN6</accession>
<reference evidence="5" key="1">
    <citation type="submission" date="2021-02" db="EMBL/GenBank/DDBJ databases">
        <authorList>
            <person name="Nowell W R."/>
        </authorList>
    </citation>
    <scope>NUCLEOTIDE SEQUENCE</scope>
</reference>
<dbReference type="Pfam" id="PF04548">
    <property type="entry name" value="AIG1"/>
    <property type="match status" value="1"/>
</dbReference>
<feature type="coiled-coil region" evidence="3">
    <location>
        <begin position="201"/>
        <end position="287"/>
    </location>
</feature>
<evidence type="ECO:0000256" key="2">
    <source>
        <dbReference type="ARBA" id="ARBA00022741"/>
    </source>
</evidence>
<keyword evidence="2" id="KW-0547">Nucleotide-binding</keyword>
<feature type="domain" description="AIG1-type G" evidence="4">
    <location>
        <begin position="9"/>
        <end position="194"/>
    </location>
</feature>
<dbReference type="SUPFAM" id="SSF52047">
    <property type="entry name" value="RNI-like"/>
    <property type="match status" value="1"/>
</dbReference>
<dbReference type="GO" id="GO:0005525">
    <property type="term" value="F:GTP binding"/>
    <property type="evidence" value="ECO:0007669"/>
    <property type="project" value="InterPro"/>
</dbReference>
<dbReference type="Gene3D" id="3.40.50.300">
    <property type="entry name" value="P-loop containing nucleotide triphosphate hydrolases"/>
    <property type="match status" value="1"/>
</dbReference>
<dbReference type="InterPro" id="IPR032675">
    <property type="entry name" value="LRR_dom_sf"/>
</dbReference>
<name>A0A814RYN6_9BILA</name>
<dbReference type="AlphaFoldDB" id="A0A814RYN6"/>
<evidence type="ECO:0000259" key="4">
    <source>
        <dbReference type="Pfam" id="PF04548"/>
    </source>
</evidence>
<dbReference type="Gene3D" id="3.80.10.10">
    <property type="entry name" value="Ribonuclease Inhibitor"/>
    <property type="match status" value="1"/>
</dbReference>
<evidence type="ECO:0000256" key="3">
    <source>
        <dbReference type="SAM" id="Coils"/>
    </source>
</evidence>
<comment type="similarity">
    <text evidence="1">Belongs to the TRAFAC class TrmE-Era-EngA-EngB-Septin-like GTPase superfamily. AIG1/Toc34/Toc159-like paraseptin GTPase family. IAN subfamily.</text>
</comment>
<comment type="caution">
    <text evidence="5">The sequence shown here is derived from an EMBL/GenBank/DDBJ whole genome shotgun (WGS) entry which is preliminary data.</text>
</comment>
<evidence type="ECO:0000313" key="6">
    <source>
        <dbReference type="Proteomes" id="UP000663877"/>
    </source>
</evidence>
<proteinExistence type="inferred from homology"/>
<organism evidence="5 6">
    <name type="scientific">Adineta steineri</name>
    <dbReference type="NCBI Taxonomy" id="433720"/>
    <lineage>
        <taxon>Eukaryota</taxon>
        <taxon>Metazoa</taxon>
        <taxon>Spiralia</taxon>
        <taxon>Gnathifera</taxon>
        <taxon>Rotifera</taxon>
        <taxon>Eurotatoria</taxon>
        <taxon>Bdelloidea</taxon>
        <taxon>Adinetida</taxon>
        <taxon>Adinetidae</taxon>
        <taxon>Adineta</taxon>
    </lineage>
</organism>
<dbReference type="SUPFAM" id="SSF52540">
    <property type="entry name" value="P-loop containing nucleoside triphosphate hydrolases"/>
    <property type="match status" value="1"/>
</dbReference>
<gene>
    <name evidence="5" type="ORF">BJG266_LOCUS23532</name>
</gene>
<protein>
    <recommendedName>
        <fullName evidence="4">AIG1-type G domain-containing protein</fullName>
    </recommendedName>
</protein>
<evidence type="ECO:0000256" key="1">
    <source>
        <dbReference type="ARBA" id="ARBA00008535"/>
    </source>
</evidence>
<dbReference type="InterPro" id="IPR027417">
    <property type="entry name" value="P-loop_NTPase"/>
</dbReference>
<keyword evidence="3" id="KW-0175">Coiled coil</keyword>